<feature type="transmembrane region" description="Helical" evidence="1">
    <location>
        <begin position="113"/>
        <end position="132"/>
    </location>
</feature>
<keyword evidence="1" id="KW-0812">Transmembrane</keyword>
<keyword evidence="1" id="KW-0472">Membrane</keyword>
<keyword evidence="1" id="KW-1133">Transmembrane helix</keyword>
<name>A0A1U9K387_9BACL</name>
<evidence type="ECO:0000256" key="1">
    <source>
        <dbReference type="SAM" id="Phobius"/>
    </source>
</evidence>
<proteinExistence type="predicted"/>
<accession>A0A1U9K387</accession>
<dbReference type="Proteomes" id="UP000188603">
    <property type="component" value="Chromosome"/>
</dbReference>
<feature type="transmembrane region" description="Helical" evidence="1">
    <location>
        <begin position="295"/>
        <end position="318"/>
    </location>
</feature>
<feature type="transmembrane region" description="Helical" evidence="1">
    <location>
        <begin position="210"/>
        <end position="226"/>
    </location>
</feature>
<dbReference type="AlphaFoldDB" id="A0A1U9K387"/>
<reference evidence="2 3" key="1">
    <citation type="journal article" date="2015" name="Int. J. Syst. Evol. Microbiol.">
        <title>Novibacillus thermophilus gen. nov., sp. nov., a Gram-staining-negative and moderately thermophilic member of the family Thermoactinomycetaceae.</title>
        <authorList>
            <person name="Yang G."/>
            <person name="Chen J."/>
            <person name="Zhou S."/>
        </authorList>
    </citation>
    <scope>NUCLEOTIDE SEQUENCE [LARGE SCALE GENOMIC DNA]</scope>
    <source>
        <strain evidence="2 3">SG-1</strain>
    </source>
</reference>
<feature type="transmembrane region" description="Helical" evidence="1">
    <location>
        <begin position="170"/>
        <end position="198"/>
    </location>
</feature>
<feature type="transmembrane region" description="Helical" evidence="1">
    <location>
        <begin position="261"/>
        <end position="283"/>
    </location>
</feature>
<evidence type="ECO:0000313" key="3">
    <source>
        <dbReference type="Proteomes" id="UP000188603"/>
    </source>
</evidence>
<organism evidence="2 3">
    <name type="scientific">Novibacillus thermophilus</name>
    <dbReference type="NCBI Taxonomy" id="1471761"/>
    <lineage>
        <taxon>Bacteria</taxon>
        <taxon>Bacillati</taxon>
        <taxon>Bacillota</taxon>
        <taxon>Bacilli</taxon>
        <taxon>Bacillales</taxon>
        <taxon>Thermoactinomycetaceae</taxon>
        <taxon>Novibacillus</taxon>
    </lineage>
</organism>
<dbReference type="RefSeq" id="WP_077718313.1">
    <property type="nucleotide sequence ID" value="NZ_CP019699.1"/>
</dbReference>
<dbReference type="EMBL" id="CP019699">
    <property type="protein sequence ID" value="AQS54495.1"/>
    <property type="molecule type" value="Genomic_DNA"/>
</dbReference>
<feature type="transmembrane region" description="Helical" evidence="1">
    <location>
        <begin position="139"/>
        <end position="158"/>
    </location>
</feature>
<evidence type="ECO:0000313" key="2">
    <source>
        <dbReference type="EMBL" id="AQS54495.1"/>
    </source>
</evidence>
<keyword evidence="3" id="KW-1185">Reference proteome</keyword>
<dbReference type="OrthoDB" id="2941483at2"/>
<protein>
    <submittedName>
        <fullName evidence="2">Uncharacterized protein</fullName>
    </submittedName>
</protein>
<sequence length="456" mass="48694">MRSTEGSKMRYIISLALLFTLLLPFSPVYGDSSIEYDDNGLTPTEQQEGNSGGFGWNPLGWDWSGVGDFFGDLWDGFVDGLSSAWEGTVDFFSNLGDMMADLWNALPDWAQDLIITVGLILGVAIAAVLLVVAGVISVAVAVVAVVAAAIAGIIYYALYGGTDAFNWMHAAGWIFGSALVAGLATFAVTSIGLGTIWAGIKSFGAMLGSWIARGLSGIWSGLRWLGGKAWGGLRWLGGKTWGGLKWLGSKMWGVLKPAGSWVWTFIKANVTAGLVSALASMAIDGFKYFVLGESMTLGNFVTNTLLSALFGFVGGPIAGNIKVAFQARSWGQLVGWAGLTGLLAGANNLLGDLFKGEASWHSFVSGTLAGLFGAPFASSLSDVGGGFLANLGVDFGTKAIEEFVKAGYNNAGEIFSFFADTAVAYYDFFVNIEFYFNYYYNQIWEYLLQPFPYFPF</sequence>
<feature type="transmembrane region" description="Helical" evidence="1">
    <location>
        <begin position="330"/>
        <end position="350"/>
    </location>
</feature>
<dbReference type="STRING" id="1471761.B0W44_00470"/>
<gene>
    <name evidence="2" type="ORF">B0W44_00470</name>
</gene>
<dbReference type="KEGG" id="ntr:B0W44_00470"/>